<feature type="signal peptide" evidence="2">
    <location>
        <begin position="1"/>
        <end position="18"/>
    </location>
</feature>
<evidence type="ECO:0000313" key="4">
    <source>
        <dbReference type="EMBL" id="TNN35676.1"/>
    </source>
</evidence>
<evidence type="ECO:0000256" key="2">
    <source>
        <dbReference type="SAM" id="SignalP"/>
    </source>
</evidence>
<name>A0A4Z2F375_9TELE</name>
<sequence length="174" mass="19451">MSAHIASLESFLLLPALADNGPSQYILVKAPMSWREARAFCRSRYTDLASARSRSENTQISSLLSNTAWIGLRRATWAYWSDRTPSSFSNWNQDQPNIRGAAVDSCAAVDTGTGLWWDVDCHLENTFVCQKVYSHQQQTFRLRLRTKADLKDPALQQQVLDQVQETTGQGGGAP</sequence>
<dbReference type="Pfam" id="PF00059">
    <property type="entry name" value="Lectin_C"/>
    <property type="match status" value="1"/>
</dbReference>
<feature type="chain" id="PRO_5021342444" evidence="2">
    <location>
        <begin position="19"/>
        <end position="174"/>
    </location>
</feature>
<protein>
    <submittedName>
        <fullName evidence="4">Lymphocyte antigen 75</fullName>
    </submittedName>
</protein>
<dbReference type="Proteomes" id="UP000314294">
    <property type="component" value="Unassembled WGS sequence"/>
</dbReference>
<keyword evidence="2" id="KW-0732">Signal</keyword>
<dbReference type="InterPro" id="IPR016186">
    <property type="entry name" value="C-type_lectin-like/link_sf"/>
</dbReference>
<keyword evidence="5" id="KW-1185">Reference proteome</keyword>
<dbReference type="EMBL" id="SRLO01001728">
    <property type="protein sequence ID" value="TNN35676.1"/>
    <property type="molecule type" value="Genomic_DNA"/>
</dbReference>
<dbReference type="PROSITE" id="PS00615">
    <property type="entry name" value="C_TYPE_LECTIN_1"/>
    <property type="match status" value="1"/>
</dbReference>
<proteinExistence type="predicted"/>
<dbReference type="AlphaFoldDB" id="A0A4Z2F375"/>
<comment type="caution">
    <text evidence="4">The sequence shown here is derived from an EMBL/GenBank/DDBJ whole genome shotgun (WGS) entry which is preliminary data.</text>
</comment>
<gene>
    <name evidence="4" type="primary">LY75_2</name>
    <name evidence="4" type="ORF">EYF80_054164</name>
</gene>
<evidence type="ECO:0000259" key="3">
    <source>
        <dbReference type="PROSITE" id="PS50041"/>
    </source>
</evidence>
<dbReference type="InterPro" id="IPR016187">
    <property type="entry name" value="CTDL_fold"/>
</dbReference>
<dbReference type="SMART" id="SM00034">
    <property type="entry name" value="CLECT"/>
    <property type="match status" value="1"/>
</dbReference>
<accession>A0A4Z2F375</accession>
<dbReference type="OrthoDB" id="7357196at2759"/>
<reference evidence="4 5" key="1">
    <citation type="submission" date="2019-03" db="EMBL/GenBank/DDBJ databases">
        <title>First draft genome of Liparis tanakae, snailfish: a comprehensive survey of snailfish specific genes.</title>
        <authorList>
            <person name="Kim W."/>
            <person name="Song I."/>
            <person name="Jeong J.-H."/>
            <person name="Kim D."/>
            <person name="Kim S."/>
            <person name="Ryu S."/>
            <person name="Song J.Y."/>
            <person name="Lee S.K."/>
        </authorList>
    </citation>
    <scope>NUCLEOTIDE SEQUENCE [LARGE SCALE GENOMIC DNA]</scope>
    <source>
        <tissue evidence="4">Muscle</tissue>
    </source>
</reference>
<dbReference type="PANTHER" id="PTHR45784:SF5">
    <property type="entry name" value="C-TYPE LECTIN DOMAIN FAMILY 20 MEMBER A-RELATED"/>
    <property type="match status" value="1"/>
</dbReference>
<feature type="domain" description="C-type lectin" evidence="3">
    <location>
        <begin position="25"/>
        <end position="130"/>
    </location>
</feature>
<dbReference type="Gene3D" id="3.10.100.10">
    <property type="entry name" value="Mannose-Binding Protein A, subunit A"/>
    <property type="match status" value="1"/>
</dbReference>
<evidence type="ECO:0000256" key="1">
    <source>
        <dbReference type="ARBA" id="ARBA00023157"/>
    </source>
</evidence>
<dbReference type="InterPro" id="IPR001304">
    <property type="entry name" value="C-type_lectin-like"/>
</dbReference>
<dbReference type="InterPro" id="IPR018378">
    <property type="entry name" value="C-type_lectin_CS"/>
</dbReference>
<keyword evidence="1" id="KW-1015">Disulfide bond</keyword>
<dbReference type="SUPFAM" id="SSF56436">
    <property type="entry name" value="C-type lectin-like"/>
    <property type="match status" value="1"/>
</dbReference>
<dbReference type="PANTHER" id="PTHR45784">
    <property type="entry name" value="C-TYPE LECTIN DOMAIN FAMILY 20 MEMBER A-RELATED"/>
    <property type="match status" value="1"/>
</dbReference>
<evidence type="ECO:0000313" key="5">
    <source>
        <dbReference type="Proteomes" id="UP000314294"/>
    </source>
</evidence>
<dbReference type="PROSITE" id="PS50041">
    <property type="entry name" value="C_TYPE_LECTIN_2"/>
    <property type="match status" value="1"/>
</dbReference>
<organism evidence="4 5">
    <name type="scientific">Liparis tanakae</name>
    <name type="common">Tanaka's snailfish</name>
    <dbReference type="NCBI Taxonomy" id="230148"/>
    <lineage>
        <taxon>Eukaryota</taxon>
        <taxon>Metazoa</taxon>
        <taxon>Chordata</taxon>
        <taxon>Craniata</taxon>
        <taxon>Vertebrata</taxon>
        <taxon>Euteleostomi</taxon>
        <taxon>Actinopterygii</taxon>
        <taxon>Neopterygii</taxon>
        <taxon>Teleostei</taxon>
        <taxon>Neoteleostei</taxon>
        <taxon>Acanthomorphata</taxon>
        <taxon>Eupercaria</taxon>
        <taxon>Perciformes</taxon>
        <taxon>Cottioidei</taxon>
        <taxon>Cottales</taxon>
        <taxon>Liparidae</taxon>
        <taxon>Liparis</taxon>
    </lineage>
</organism>